<dbReference type="NCBIfam" id="NF038212">
    <property type="entry name" value="argG_rel"/>
    <property type="match status" value="1"/>
</dbReference>
<dbReference type="GO" id="GO:0006526">
    <property type="term" value="P:L-arginine biosynthetic process"/>
    <property type="evidence" value="ECO:0007669"/>
    <property type="project" value="UniProtKB-UniPathway"/>
</dbReference>
<dbReference type="SUPFAM" id="SSF69864">
    <property type="entry name" value="Argininosuccinate synthetase, C-terminal domain"/>
    <property type="match status" value="1"/>
</dbReference>
<evidence type="ECO:0000313" key="10">
    <source>
        <dbReference type="EMBL" id="VVE54397.1"/>
    </source>
</evidence>
<dbReference type="Pfam" id="PF20979">
    <property type="entry name" value="Arginosuc_syn_C"/>
    <property type="match status" value="1"/>
</dbReference>
<feature type="domain" description="Arginosuccinate synthase-like N-terminal" evidence="8">
    <location>
        <begin position="23"/>
        <end position="179"/>
    </location>
</feature>
<reference evidence="10 11" key="1">
    <citation type="submission" date="2019-08" db="EMBL/GenBank/DDBJ databases">
        <authorList>
            <person name="Peeters C."/>
        </authorList>
    </citation>
    <scope>NUCLEOTIDE SEQUENCE [LARGE SCALE GENOMIC DNA]</scope>
    <source>
        <strain evidence="10 11">LMG 31112</strain>
    </source>
</reference>
<evidence type="ECO:0000256" key="5">
    <source>
        <dbReference type="ARBA" id="ARBA00022605"/>
    </source>
</evidence>
<keyword evidence="6" id="KW-0547">Nucleotide-binding</keyword>
<dbReference type="InterPro" id="IPR048267">
    <property type="entry name" value="Arginosuc_syn_N"/>
</dbReference>
<dbReference type="Pfam" id="PF00764">
    <property type="entry name" value="Arginosuc_synth"/>
    <property type="match status" value="1"/>
</dbReference>
<dbReference type="UniPathway" id="UPA00068">
    <property type="reaction ID" value="UER00113"/>
</dbReference>
<evidence type="ECO:0000313" key="11">
    <source>
        <dbReference type="Proteomes" id="UP000343317"/>
    </source>
</evidence>
<comment type="pathway">
    <text evidence="1">Amino-acid biosynthesis; L-arginine biosynthesis; L-arginine from L-ornithine and carbamoyl phosphate: step 2/3.</text>
</comment>
<evidence type="ECO:0000256" key="3">
    <source>
        <dbReference type="ARBA" id="ARBA00022571"/>
    </source>
</evidence>
<evidence type="ECO:0000256" key="2">
    <source>
        <dbReference type="ARBA" id="ARBA00012286"/>
    </source>
</evidence>
<dbReference type="GO" id="GO:0005737">
    <property type="term" value="C:cytoplasm"/>
    <property type="evidence" value="ECO:0007669"/>
    <property type="project" value="TreeGrafter"/>
</dbReference>
<dbReference type="InterPro" id="IPR024074">
    <property type="entry name" value="AS_cat/multimer_dom_body"/>
</dbReference>
<accession>A0A5E4Z137</accession>
<keyword evidence="11" id="KW-1185">Reference proteome</keyword>
<dbReference type="EMBL" id="CABPSM010000023">
    <property type="protein sequence ID" value="VVE54397.1"/>
    <property type="molecule type" value="Genomic_DNA"/>
</dbReference>
<keyword evidence="3" id="KW-0055">Arginine biosynthesis</keyword>
<dbReference type="EC" id="6.3.4.5" evidence="2"/>
<keyword evidence="5" id="KW-0028">Amino-acid biosynthesis</keyword>
<dbReference type="Gene3D" id="3.90.1260.10">
    <property type="entry name" value="Argininosuccinate synthetase, chain A, domain 2"/>
    <property type="match status" value="1"/>
</dbReference>
<dbReference type="InterPro" id="IPR048268">
    <property type="entry name" value="Arginosuc_syn_C"/>
</dbReference>
<sequence length="424" mass="46739">MRTENQIRSLSDLEYVAQRSNRVLTLFSGGVDSSYVLSVLSKHRSCETIAVTVDLGDGIDKADLNTIASHFGVQSIICDGRERFAREAVLPALRCNAKYMSLYPISASLSRPIICSIAMEQAEKFGCEVIVHTANQSQNSLRRLNGALDQLNFDGFFGSPYEYSALTREEKIDALRRCGLSKFQARGTSGDANLWCREFESGSLDNPESFLVPGHLFTWTAKRPGASYADTISIEFHQGTPVAINGDGLSLVELIARLNEHVGAFGVGRYAGLEHLDQGEKVLEVREAPAAHLLMDAYRHLEMATLDTELLREKLALEQVWVREAVEGRWFAGLRGAIDQFMNHVATAVTGLVQYKLREGAADVCSIRASKPRYLTNRDAWEKQVARVRGARSLLALHDADARRESSIGISALVNGSGELANME</sequence>
<gene>
    <name evidence="10" type="ORF">PHO31112_04923</name>
</gene>
<evidence type="ECO:0000256" key="7">
    <source>
        <dbReference type="ARBA" id="ARBA00022840"/>
    </source>
</evidence>
<feature type="domain" description="Arginosuccinate synthase C-terminal" evidence="9">
    <location>
        <begin position="189"/>
        <end position="375"/>
    </location>
</feature>
<dbReference type="InterPro" id="IPR014729">
    <property type="entry name" value="Rossmann-like_a/b/a_fold"/>
</dbReference>
<protein>
    <recommendedName>
        <fullName evidence="2">argininosuccinate synthase</fullName>
        <ecNumber evidence="2">6.3.4.5</ecNumber>
    </recommendedName>
</protein>
<dbReference type="SUPFAM" id="SSF52402">
    <property type="entry name" value="Adenine nucleotide alpha hydrolases-like"/>
    <property type="match status" value="1"/>
</dbReference>
<proteinExistence type="predicted"/>
<dbReference type="AlphaFoldDB" id="A0A5E4Z137"/>
<dbReference type="InterPro" id="IPR001518">
    <property type="entry name" value="Arginosuc_synth"/>
</dbReference>
<dbReference type="Proteomes" id="UP000343317">
    <property type="component" value="Unassembled WGS sequence"/>
</dbReference>
<dbReference type="GO" id="GO:0000053">
    <property type="term" value="P:argininosuccinate metabolic process"/>
    <property type="evidence" value="ECO:0007669"/>
    <property type="project" value="TreeGrafter"/>
</dbReference>
<keyword evidence="4 10" id="KW-0436">Ligase</keyword>
<dbReference type="GO" id="GO:0005524">
    <property type="term" value="F:ATP binding"/>
    <property type="evidence" value="ECO:0007669"/>
    <property type="project" value="UniProtKB-KW"/>
</dbReference>
<dbReference type="PANTHER" id="PTHR11587">
    <property type="entry name" value="ARGININOSUCCINATE SYNTHASE"/>
    <property type="match status" value="1"/>
</dbReference>
<evidence type="ECO:0000259" key="8">
    <source>
        <dbReference type="Pfam" id="PF00764"/>
    </source>
</evidence>
<keyword evidence="7" id="KW-0067">ATP-binding</keyword>
<evidence type="ECO:0000256" key="1">
    <source>
        <dbReference type="ARBA" id="ARBA00004967"/>
    </source>
</evidence>
<organism evidence="10 11">
    <name type="scientific">Pandoraea horticolens</name>
    <dbReference type="NCBI Taxonomy" id="2508298"/>
    <lineage>
        <taxon>Bacteria</taxon>
        <taxon>Pseudomonadati</taxon>
        <taxon>Pseudomonadota</taxon>
        <taxon>Betaproteobacteria</taxon>
        <taxon>Burkholderiales</taxon>
        <taxon>Burkholderiaceae</taxon>
        <taxon>Pandoraea</taxon>
    </lineage>
</organism>
<name>A0A5E4Z137_9BURK</name>
<dbReference type="GO" id="GO:0004055">
    <property type="term" value="F:argininosuccinate synthase activity"/>
    <property type="evidence" value="ECO:0007669"/>
    <property type="project" value="UniProtKB-EC"/>
</dbReference>
<evidence type="ECO:0000256" key="6">
    <source>
        <dbReference type="ARBA" id="ARBA00022741"/>
    </source>
</evidence>
<dbReference type="Gene3D" id="3.40.50.620">
    <property type="entry name" value="HUPs"/>
    <property type="match status" value="1"/>
</dbReference>
<dbReference type="GO" id="GO:0000050">
    <property type="term" value="P:urea cycle"/>
    <property type="evidence" value="ECO:0007669"/>
    <property type="project" value="TreeGrafter"/>
</dbReference>
<evidence type="ECO:0000259" key="9">
    <source>
        <dbReference type="Pfam" id="PF20979"/>
    </source>
</evidence>
<dbReference type="PANTHER" id="PTHR11587:SF2">
    <property type="entry name" value="ARGININOSUCCINATE SYNTHASE"/>
    <property type="match status" value="1"/>
</dbReference>
<evidence type="ECO:0000256" key="4">
    <source>
        <dbReference type="ARBA" id="ARBA00022598"/>
    </source>
</evidence>
<dbReference type="RefSeq" id="WP_150623927.1">
    <property type="nucleotide sequence ID" value="NZ_CABPSM010000023.1"/>
</dbReference>